<feature type="transmembrane region" description="Helical" evidence="15">
    <location>
        <begin position="337"/>
        <end position="356"/>
    </location>
</feature>
<evidence type="ECO:0000256" key="14">
    <source>
        <dbReference type="SAM" id="MobiDB-lite"/>
    </source>
</evidence>
<keyword evidence="20" id="KW-1185">Reference proteome</keyword>
<dbReference type="EMBL" id="CM035425">
    <property type="protein sequence ID" value="KAH7332402.1"/>
    <property type="molecule type" value="Genomic_DNA"/>
</dbReference>
<keyword evidence="7" id="KW-0547">Nucleotide-binding</keyword>
<dbReference type="Gene3D" id="1.10.510.10">
    <property type="entry name" value="Transferase(Phosphotransferase) domain 1"/>
    <property type="match status" value="1"/>
</dbReference>
<dbReference type="GO" id="GO:0036498">
    <property type="term" value="P:IRE1-mediated unfolded protein response"/>
    <property type="evidence" value="ECO:0007669"/>
    <property type="project" value="TreeGrafter"/>
</dbReference>
<dbReference type="FunFam" id="1.20.1440.180:FF:000002">
    <property type="entry name" value="Serine/threonine-protein kinase/endoribonuclease IRE1"/>
    <property type="match status" value="1"/>
</dbReference>
<dbReference type="PROSITE" id="PS00108">
    <property type="entry name" value="PROTEIN_KINASE_ST"/>
    <property type="match status" value="1"/>
</dbReference>
<evidence type="ECO:0000259" key="18">
    <source>
        <dbReference type="PROSITE" id="PS51392"/>
    </source>
</evidence>
<gene>
    <name evidence="19" type="ORF">KP509_20G085200</name>
</gene>
<dbReference type="GO" id="GO:0004521">
    <property type="term" value="F:RNA endonuclease activity"/>
    <property type="evidence" value="ECO:0007669"/>
    <property type="project" value="InterPro"/>
</dbReference>
<evidence type="ECO:0000256" key="2">
    <source>
        <dbReference type="ARBA" id="ARBA00012513"/>
    </source>
</evidence>
<dbReference type="CDD" id="cd10422">
    <property type="entry name" value="RNase_Ire1"/>
    <property type="match status" value="1"/>
</dbReference>
<dbReference type="InterPro" id="IPR000719">
    <property type="entry name" value="Prot_kinase_dom"/>
</dbReference>
<dbReference type="PROSITE" id="PS51392">
    <property type="entry name" value="KEN"/>
    <property type="match status" value="1"/>
</dbReference>
<keyword evidence="9" id="KW-0378">Hydrolase</keyword>
<sequence length="859" mass="97305">MSTSMAWTSQSWSVFFVAFMLSIATSRSAAQELPALGLGPSPSTPSSSPPPDSFSSAPQSQRQTQSSSSPWPSLPLEEDRGKLQLSLDVRWDGMITATDALTDEVRWSFSSGHPLSSAHGLLLDALEGSNSSLDIAGEPLISEDEFIFCTPDWTLYSFDKKHGLKILPVPPHELVQSTPTVVNGALILGSVSTSVYLLDANSGDLVRTFDSRNESYSADLFGKEDIWQFLEFTVGERKDLDYLFVLRKDYSIKSVSMASGALLWNVSVADIQVHHINHHPDRILRLPAAQEKNLKNEPTTQPLRWPAALPASHMEHLETSSEEMQDVPWITSFRGTLISAGIALVVIIIVSSVFWVKAPQKKIGEEKQAGKKRKPRKAKTGAVISQEGPVQVNNAPLESSINLNPQSVADVQILSNDPNSEETALGRLRVLTTKRIGFGSNGTMVFEGYLDKRHVAVKRMLRQYYDKAEKEINHLIRSDEHPNILRYYHLESDAHFVYVALERCRFSLNDLVLAKTVKRIGNNVKDLTEELNKEELKIAIANAGNDEDFFLWDEWDRPSRQLLQLMMDILAGLAHLHEMGIVHRDLKPHNVLVSNKQLRAKLSDMGISKQLADGETILNSQSTGLGSSGWQAPEQLTRKDPQTTSMDLFSFGCVLFFSISGGHHPFGTYFERDHNILNGRFDLFRIDHVPEAVDLISCLLEQKPFKRPQIMTVRLHPLFWTSEKRLKFLCEASDRIEIEEKETKSSILEDLEVVSQLALGCSWAEKLDDVFIQNLGKYRKYNYNSIRDLLRVIRNKSNHFRELPQEVQSMFSSHPEGFEIYFRNKFPRLLLEVFKVMERHCKHEEGFQKYFLHDFMLQK</sequence>
<evidence type="ECO:0000256" key="6">
    <source>
        <dbReference type="ARBA" id="ARBA00022729"/>
    </source>
</evidence>
<keyword evidence="12 15" id="KW-0472">Membrane</keyword>
<comment type="subcellular location">
    <subcellularLocation>
        <location evidence="1">Membrane</location>
        <topology evidence="1">Single-pass type I membrane protein</topology>
    </subcellularLocation>
</comment>
<dbReference type="PANTHER" id="PTHR13954:SF6">
    <property type="entry name" value="NON-SPECIFIC SERINE_THREONINE PROTEIN KINASE"/>
    <property type="match status" value="1"/>
</dbReference>
<feature type="domain" description="Protein kinase" evidence="17">
    <location>
        <begin position="430"/>
        <end position="719"/>
    </location>
</feature>
<dbReference type="OrthoDB" id="63989at2759"/>
<name>A0A8T2SIU1_CERRI</name>
<keyword evidence="5 15" id="KW-0812">Transmembrane</keyword>
<dbReference type="Gene3D" id="2.130.10.10">
    <property type="entry name" value="YVTN repeat-like/Quinoprotein amine dehydrogenase"/>
    <property type="match status" value="1"/>
</dbReference>
<protein>
    <recommendedName>
        <fullName evidence="2">non-specific serine/threonine protein kinase</fullName>
        <ecNumber evidence="2">2.7.11.1</ecNumber>
    </recommendedName>
</protein>
<evidence type="ECO:0000256" key="1">
    <source>
        <dbReference type="ARBA" id="ARBA00004479"/>
    </source>
</evidence>
<proteinExistence type="predicted"/>
<dbReference type="SMART" id="SM00220">
    <property type="entry name" value="S_TKc"/>
    <property type="match status" value="1"/>
</dbReference>
<dbReference type="Gene3D" id="1.20.1440.180">
    <property type="entry name" value="KEN domain"/>
    <property type="match status" value="1"/>
</dbReference>
<feature type="domain" description="KEN" evidence="18">
    <location>
        <begin position="722"/>
        <end position="853"/>
    </location>
</feature>
<dbReference type="SUPFAM" id="SSF56112">
    <property type="entry name" value="Protein kinase-like (PK-like)"/>
    <property type="match status" value="1"/>
</dbReference>
<dbReference type="GO" id="GO:0006397">
    <property type="term" value="P:mRNA processing"/>
    <property type="evidence" value="ECO:0007669"/>
    <property type="project" value="InterPro"/>
</dbReference>
<keyword evidence="3" id="KW-0723">Serine/threonine-protein kinase</keyword>
<dbReference type="InterPro" id="IPR011009">
    <property type="entry name" value="Kinase-like_dom_sf"/>
</dbReference>
<dbReference type="InterPro" id="IPR010513">
    <property type="entry name" value="KEN_dom"/>
</dbReference>
<dbReference type="InterPro" id="IPR045133">
    <property type="entry name" value="IRE1/2-like"/>
</dbReference>
<evidence type="ECO:0000259" key="17">
    <source>
        <dbReference type="PROSITE" id="PS50011"/>
    </source>
</evidence>
<dbReference type="FunFam" id="3.30.200.20:FF:000077">
    <property type="entry name" value="Putative Serine/threonine-protein kinase/endoribonuclease IRE1"/>
    <property type="match status" value="1"/>
</dbReference>
<evidence type="ECO:0000256" key="13">
    <source>
        <dbReference type="SAM" id="Coils"/>
    </source>
</evidence>
<organism evidence="19 20">
    <name type="scientific">Ceratopteris richardii</name>
    <name type="common">Triangle waterfern</name>
    <dbReference type="NCBI Taxonomy" id="49495"/>
    <lineage>
        <taxon>Eukaryota</taxon>
        <taxon>Viridiplantae</taxon>
        <taxon>Streptophyta</taxon>
        <taxon>Embryophyta</taxon>
        <taxon>Tracheophyta</taxon>
        <taxon>Polypodiopsida</taxon>
        <taxon>Polypodiidae</taxon>
        <taxon>Polypodiales</taxon>
        <taxon>Pteridineae</taxon>
        <taxon>Pteridaceae</taxon>
        <taxon>Parkerioideae</taxon>
        <taxon>Ceratopteris</taxon>
    </lineage>
</organism>
<dbReference type="InterPro" id="IPR008271">
    <property type="entry name" value="Ser/Thr_kinase_AS"/>
</dbReference>
<keyword evidence="4" id="KW-0808">Transferase</keyword>
<evidence type="ECO:0000256" key="16">
    <source>
        <dbReference type="SAM" id="SignalP"/>
    </source>
</evidence>
<evidence type="ECO:0000256" key="15">
    <source>
        <dbReference type="SAM" id="Phobius"/>
    </source>
</evidence>
<dbReference type="InterPro" id="IPR011047">
    <property type="entry name" value="Quinoprotein_ADH-like_sf"/>
</dbReference>
<evidence type="ECO:0000256" key="8">
    <source>
        <dbReference type="ARBA" id="ARBA00022777"/>
    </source>
</evidence>
<dbReference type="Gene3D" id="3.30.200.20">
    <property type="entry name" value="Phosphorylase Kinase, domain 1"/>
    <property type="match status" value="1"/>
</dbReference>
<dbReference type="GO" id="GO:0016787">
    <property type="term" value="F:hydrolase activity"/>
    <property type="evidence" value="ECO:0007669"/>
    <property type="project" value="UniProtKB-KW"/>
</dbReference>
<reference evidence="19" key="1">
    <citation type="submission" date="2021-08" db="EMBL/GenBank/DDBJ databases">
        <title>WGS assembly of Ceratopteris richardii.</title>
        <authorList>
            <person name="Marchant D.B."/>
            <person name="Chen G."/>
            <person name="Jenkins J."/>
            <person name="Shu S."/>
            <person name="Leebens-Mack J."/>
            <person name="Grimwood J."/>
            <person name="Schmutz J."/>
            <person name="Soltis P."/>
            <person name="Soltis D."/>
            <person name="Chen Z.-H."/>
        </authorList>
    </citation>
    <scope>NUCLEOTIDE SEQUENCE</scope>
    <source>
        <strain evidence="19">Whitten #5841</strain>
        <tissue evidence="19">Leaf</tissue>
    </source>
</reference>
<dbReference type="EMBL" id="CM035425">
    <property type="protein sequence ID" value="KAH7332399.1"/>
    <property type="molecule type" value="Genomic_DNA"/>
</dbReference>
<evidence type="ECO:0000256" key="10">
    <source>
        <dbReference type="ARBA" id="ARBA00022840"/>
    </source>
</evidence>
<dbReference type="AlphaFoldDB" id="A0A8T2SIU1"/>
<evidence type="ECO:0000256" key="3">
    <source>
        <dbReference type="ARBA" id="ARBA00022527"/>
    </source>
</evidence>
<dbReference type="EC" id="2.7.11.1" evidence="2"/>
<dbReference type="PROSITE" id="PS50011">
    <property type="entry name" value="PROTEIN_KINASE_DOM"/>
    <property type="match status" value="1"/>
</dbReference>
<evidence type="ECO:0000256" key="4">
    <source>
        <dbReference type="ARBA" id="ARBA00022679"/>
    </source>
</evidence>
<dbReference type="InterPro" id="IPR015943">
    <property type="entry name" value="WD40/YVTN_repeat-like_dom_sf"/>
</dbReference>
<dbReference type="SMART" id="SM00564">
    <property type="entry name" value="PQQ"/>
    <property type="match status" value="3"/>
</dbReference>
<feature type="compositionally biased region" description="Low complexity" evidence="14">
    <location>
        <begin position="53"/>
        <end position="75"/>
    </location>
</feature>
<accession>A0A8T2SIU1</accession>
<dbReference type="SUPFAM" id="SSF50998">
    <property type="entry name" value="Quinoprotein alcohol dehydrogenase-like"/>
    <property type="match status" value="1"/>
</dbReference>
<dbReference type="InterPro" id="IPR038357">
    <property type="entry name" value="KEN_sf"/>
</dbReference>
<evidence type="ECO:0000313" key="19">
    <source>
        <dbReference type="EMBL" id="KAH7332402.1"/>
    </source>
</evidence>
<feature type="region of interest" description="Disordered" evidence="14">
    <location>
        <begin position="34"/>
        <end position="76"/>
    </location>
</feature>
<evidence type="ECO:0000256" key="9">
    <source>
        <dbReference type="ARBA" id="ARBA00022801"/>
    </source>
</evidence>
<keyword evidence="13" id="KW-0175">Coiled coil</keyword>
<dbReference type="GO" id="GO:0051082">
    <property type="term" value="F:unfolded protein binding"/>
    <property type="evidence" value="ECO:0007669"/>
    <property type="project" value="TreeGrafter"/>
</dbReference>
<dbReference type="GO" id="GO:1990604">
    <property type="term" value="C:IRE1-TRAF2-ASK1 complex"/>
    <property type="evidence" value="ECO:0007669"/>
    <property type="project" value="TreeGrafter"/>
</dbReference>
<evidence type="ECO:0000256" key="11">
    <source>
        <dbReference type="ARBA" id="ARBA00022989"/>
    </source>
</evidence>
<evidence type="ECO:0000256" key="7">
    <source>
        <dbReference type="ARBA" id="ARBA00022741"/>
    </source>
</evidence>
<keyword evidence="6 16" id="KW-0732">Signal</keyword>
<dbReference type="SMART" id="SM00580">
    <property type="entry name" value="PUG"/>
    <property type="match status" value="1"/>
</dbReference>
<feature type="signal peptide" evidence="16">
    <location>
        <begin position="1"/>
        <end position="30"/>
    </location>
</feature>
<dbReference type="Proteomes" id="UP000825935">
    <property type="component" value="Chromosome 20"/>
</dbReference>
<evidence type="ECO:0000313" key="20">
    <source>
        <dbReference type="Proteomes" id="UP000825935"/>
    </source>
</evidence>
<keyword evidence="8" id="KW-0418">Kinase</keyword>
<dbReference type="GO" id="GO:0005524">
    <property type="term" value="F:ATP binding"/>
    <property type="evidence" value="ECO:0007669"/>
    <property type="project" value="UniProtKB-KW"/>
</dbReference>
<feature type="chain" id="PRO_5036275896" description="non-specific serine/threonine protein kinase" evidence="16">
    <location>
        <begin position="31"/>
        <end position="859"/>
    </location>
</feature>
<dbReference type="Pfam" id="PF06479">
    <property type="entry name" value="Ribonuc_2-5A"/>
    <property type="match status" value="1"/>
</dbReference>
<evidence type="ECO:0000256" key="5">
    <source>
        <dbReference type="ARBA" id="ARBA00022692"/>
    </source>
</evidence>
<dbReference type="EMBL" id="CM035425">
    <property type="protein sequence ID" value="KAH7332395.1"/>
    <property type="molecule type" value="Genomic_DNA"/>
</dbReference>
<dbReference type="GO" id="GO:0004674">
    <property type="term" value="F:protein serine/threonine kinase activity"/>
    <property type="evidence" value="ECO:0007669"/>
    <property type="project" value="UniProtKB-KW"/>
</dbReference>
<keyword evidence="11 15" id="KW-1133">Transmembrane helix</keyword>
<dbReference type="Pfam" id="PF00069">
    <property type="entry name" value="Pkinase"/>
    <property type="match status" value="1"/>
</dbReference>
<dbReference type="InterPro" id="IPR018391">
    <property type="entry name" value="PQQ_b-propeller_rpt"/>
</dbReference>
<comment type="caution">
    <text evidence="19">The sequence shown here is derived from an EMBL/GenBank/DDBJ whole genome shotgun (WGS) entry which is preliminary data.</text>
</comment>
<dbReference type="PANTHER" id="PTHR13954">
    <property type="entry name" value="IRE1-RELATED"/>
    <property type="match status" value="1"/>
</dbReference>
<evidence type="ECO:0000256" key="12">
    <source>
        <dbReference type="ARBA" id="ARBA00023136"/>
    </source>
</evidence>
<feature type="coiled-coil region" evidence="13">
    <location>
        <begin position="517"/>
        <end position="544"/>
    </location>
</feature>
<keyword evidence="10" id="KW-0067">ATP-binding</keyword>